<evidence type="ECO:0000313" key="6">
    <source>
        <dbReference type="EMBL" id="EAU01341.1"/>
    </source>
</evidence>
<keyword evidence="3 4" id="KW-0408">Iron</keyword>
<dbReference type="InterPro" id="IPR009056">
    <property type="entry name" value="Cyt_c-like_dom"/>
</dbReference>
<dbReference type="GO" id="GO:0009055">
    <property type="term" value="F:electron transfer activity"/>
    <property type="evidence" value="ECO:0007669"/>
    <property type="project" value="InterPro"/>
</dbReference>
<evidence type="ECO:0000256" key="4">
    <source>
        <dbReference type="PROSITE-ProRule" id="PRU00433"/>
    </source>
</evidence>
<keyword evidence="1 4" id="KW-0349">Heme</keyword>
<evidence type="ECO:0000259" key="5">
    <source>
        <dbReference type="PROSITE" id="PS51007"/>
    </source>
</evidence>
<dbReference type="GO" id="GO:0046872">
    <property type="term" value="F:metal ion binding"/>
    <property type="evidence" value="ECO:0007669"/>
    <property type="project" value="UniProtKB-KW"/>
</dbReference>
<organism evidence="6 7">
    <name type="scientific">Campylobacter curvus (strain 525.92)</name>
    <dbReference type="NCBI Taxonomy" id="360105"/>
    <lineage>
        <taxon>Bacteria</taxon>
        <taxon>Pseudomonadati</taxon>
        <taxon>Campylobacterota</taxon>
        <taxon>Epsilonproteobacteria</taxon>
        <taxon>Campylobacterales</taxon>
        <taxon>Campylobacteraceae</taxon>
        <taxon>Campylobacter</taxon>
    </lineage>
</organism>
<keyword evidence="2 4" id="KW-0479">Metal-binding</keyword>
<accession>A7H0R7</accession>
<dbReference type="GO" id="GO:0020037">
    <property type="term" value="F:heme binding"/>
    <property type="evidence" value="ECO:0007669"/>
    <property type="project" value="InterPro"/>
</dbReference>
<feature type="domain" description="Cytochrome c" evidence="5">
    <location>
        <begin position="94"/>
        <end position="173"/>
    </location>
</feature>
<evidence type="ECO:0000256" key="2">
    <source>
        <dbReference type="ARBA" id="ARBA00022723"/>
    </source>
</evidence>
<dbReference type="AlphaFoldDB" id="A7H0R7"/>
<dbReference type="EMBL" id="CP000767">
    <property type="protein sequence ID" value="EAU01341.1"/>
    <property type="molecule type" value="Genomic_DNA"/>
</dbReference>
<dbReference type="KEGG" id="ccv:CCV52592_0670"/>
<dbReference type="OrthoDB" id="5354561at2"/>
<proteinExistence type="predicted"/>
<gene>
    <name evidence="6" type="primary">nosC1</name>
    <name evidence="6" type="ORF">CCV52592_0670</name>
</gene>
<dbReference type="PROSITE" id="PS51007">
    <property type="entry name" value="CYTC"/>
    <property type="match status" value="1"/>
</dbReference>
<dbReference type="HOGENOM" id="CLU_1420797_0_0_7"/>
<dbReference type="SUPFAM" id="SSF46626">
    <property type="entry name" value="Cytochrome c"/>
    <property type="match status" value="1"/>
</dbReference>
<evidence type="ECO:0000313" key="7">
    <source>
        <dbReference type="Proteomes" id="UP000006380"/>
    </source>
</evidence>
<dbReference type="STRING" id="360105.CCV52592_0670"/>
<sequence length="180" mass="20024">MRYIFYIFAFMLLFSGCNDKGKDDKNQTASASAQTAGVINVERSSASAQPSRSDFVHYDIDGEKKVKFGLEDNNVSRQIGALAMVKSPLESINAKLVRGRLSKDFIVKCSSCHDDYANGIIGPSLLNKSGDEIYDMIIAYKNKEKANVLMRDLVNSMDESEVRALAKDISDFNAQFRSKK</sequence>
<evidence type="ECO:0000256" key="1">
    <source>
        <dbReference type="ARBA" id="ARBA00022617"/>
    </source>
</evidence>
<dbReference type="Proteomes" id="UP000006380">
    <property type="component" value="Chromosome"/>
</dbReference>
<dbReference type="PROSITE" id="PS51257">
    <property type="entry name" value="PROKAR_LIPOPROTEIN"/>
    <property type="match status" value="1"/>
</dbReference>
<protein>
    <submittedName>
        <fullName evidence="6">Monoheme c-type cytochrome</fullName>
    </submittedName>
</protein>
<keyword evidence="7" id="KW-1185">Reference proteome</keyword>
<dbReference type="RefSeq" id="WP_011992781.1">
    <property type="nucleotide sequence ID" value="NC_009715.2"/>
</dbReference>
<name>A7H0R7_CAMC5</name>
<reference evidence="6" key="1">
    <citation type="submission" date="2016-07" db="EMBL/GenBank/DDBJ databases">
        <title>Comparative genomics of the Campylobacter concisus group.</title>
        <authorList>
            <person name="Miller W.G."/>
            <person name="Yee E."/>
            <person name="Chapman M.H."/>
            <person name="Huynh S."/>
            <person name="Bono J.L."/>
            <person name="On S.L.W."/>
            <person name="StLeger J."/>
            <person name="Foster G."/>
            <person name="Parker C.T."/>
        </authorList>
    </citation>
    <scope>NUCLEOTIDE SEQUENCE</scope>
    <source>
        <strain evidence="6">525.92</strain>
    </source>
</reference>
<dbReference type="InterPro" id="IPR036909">
    <property type="entry name" value="Cyt_c-like_dom_sf"/>
</dbReference>
<evidence type="ECO:0000256" key="3">
    <source>
        <dbReference type="ARBA" id="ARBA00023004"/>
    </source>
</evidence>
<dbReference type="Gene3D" id="1.10.760.10">
    <property type="entry name" value="Cytochrome c-like domain"/>
    <property type="match status" value="1"/>
</dbReference>